<feature type="compositionally biased region" description="Acidic residues" evidence="1">
    <location>
        <begin position="530"/>
        <end position="540"/>
    </location>
</feature>
<protein>
    <submittedName>
        <fullName evidence="2">Uncharacterized protein</fullName>
    </submittedName>
</protein>
<evidence type="ECO:0000313" key="3">
    <source>
        <dbReference type="Proteomes" id="UP000054007"/>
    </source>
</evidence>
<dbReference type="InterPro" id="IPR027796">
    <property type="entry name" value="OTT_1508_deam-like"/>
</dbReference>
<evidence type="ECO:0000256" key="1">
    <source>
        <dbReference type="SAM" id="MobiDB-lite"/>
    </source>
</evidence>
<dbReference type="AlphaFoldDB" id="A0A0D7AZ82"/>
<keyword evidence="3" id="KW-1185">Reference proteome</keyword>
<proteinExistence type="predicted"/>
<organism evidence="2 3">
    <name type="scientific">Cylindrobasidium torrendii FP15055 ss-10</name>
    <dbReference type="NCBI Taxonomy" id="1314674"/>
    <lineage>
        <taxon>Eukaryota</taxon>
        <taxon>Fungi</taxon>
        <taxon>Dikarya</taxon>
        <taxon>Basidiomycota</taxon>
        <taxon>Agaricomycotina</taxon>
        <taxon>Agaricomycetes</taxon>
        <taxon>Agaricomycetidae</taxon>
        <taxon>Agaricales</taxon>
        <taxon>Marasmiineae</taxon>
        <taxon>Physalacriaceae</taxon>
        <taxon>Cylindrobasidium</taxon>
    </lineage>
</organism>
<dbReference type="STRING" id="1314674.A0A0D7AZ82"/>
<accession>A0A0D7AZ82</accession>
<dbReference type="EMBL" id="KN880714">
    <property type="protein sequence ID" value="KIY63189.1"/>
    <property type="molecule type" value="Genomic_DNA"/>
</dbReference>
<dbReference type="Pfam" id="PF14441">
    <property type="entry name" value="OTT_1508_deam"/>
    <property type="match status" value="1"/>
</dbReference>
<feature type="region of interest" description="Disordered" evidence="1">
    <location>
        <begin position="520"/>
        <end position="540"/>
    </location>
</feature>
<gene>
    <name evidence="2" type="ORF">CYLTODRAFT_146436</name>
</gene>
<sequence>MSDSDDRVTVEDQIRCITTLLEGRLLGPLADKEIQKRASAFDYLSHLLCLPNESSAVVVTGNIKPSGISLVAFAPSGSSDAQNANLSVVEIQAGPQPECAQDVFRNLPNSAGELNGEFPSLKRHAAVCMSGLALVRDKKLSKGHIHNWYVVCGRQKLRTRVRRISSIWPNVFDVFKSYRGAGVNGELGHIPLVPQNQSVLDFCRKTAPQLVNGEDFVRVVGESTAPGWTKVIAYILEQLEVQTREDFRHPKGKGDANVERMRSVTTLVYTLHVISRSRAVETLFRVDELAKFFAEKRGTMSLETDDPDAIAEVHDLDSKEHGITFLKQLRNICSWYAALDYFGRAQYMDSSPDPTLHLVLVPSPKPCDLGYLKDSIRREVLTTRPGIATDFQKSSELDKQLSNVNSSKCNVHCEAVLVALAARKDSLLKTLLEDTETTQVPIGVNKRCCWTCYQLLNISRSHNSLFGSGEFRIKLEGTHRMVYPWSPPEGLPMEVLRALKASLVTEYAAIIDTEFAQASSHHTSPAGSFDLEEEPVSAFN</sequence>
<evidence type="ECO:0000313" key="2">
    <source>
        <dbReference type="EMBL" id="KIY63189.1"/>
    </source>
</evidence>
<reference evidence="2 3" key="1">
    <citation type="journal article" date="2015" name="Fungal Genet. Biol.">
        <title>Evolution of novel wood decay mechanisms in Agaricales revealed by the genome sequences of Fistulina hepatica and Cylindrobasidium torrendii.</title>
        <authorList>
            <person name="Floudas D."/>
            <person name="Held B.W."/>
            <person name="Riley R."/>
            <person name="Nagy L.G."/>
            <person name="Koehler G."/>
            <person name="Ransdell A.S."/>
            <person name="Younus H."/>
            <person name="Chow J."/>
            <person name="Chiniquy J."/>
            <person name="Lipzen A."/>
            <person name="Tritt A."/>
            <person name="Sun H."/>
            <person name="Haridas S."/>
            <person name="LaButti K."/>
            <person name="Ohm R.A."/>
            <person name="Kues U."/>
            <person name="Blanchette R.A."/>
            <person name="Grigoriev I.V."/>
            <person name="Minto R.E."/>
            <person name="Hibbett D.S."/>
        </authorList>
    </citation>
    <scope>NUCLEOTIDE SEQUENCE [LARGE SCALE GENOMIC DNA]</scope>
    <source>
        <strain evidence="2 3">FP15055 ss-10</strain>
    </source>
</reference>
<dbReference type="Proteomes" id="UP000054007">
    <property type="component" value="Unassembled WGS sequence"/>
</dbReference>
<dbReference type="OrthoDB" id="3042753at2759"/>
<name>A0A0D7AZ82_9AGAR</name>